<feature type="transmembrane region" description="Helical" evidence="6">
    <location>
        <begin position="56"/>
        <end position="75"/>
    </location>
</feature>
<evidence type="ECO:0000256" key="3">
    <source>
        <dbReference type="ARBA" id="ARBA00022692"/>
    </source>
</evidence>
<dbReference type="GeneID" id="97290084"/>
<dbReference type="RefSeq" id="WP_006802533.1">
    <property type="nucleotide sequence ID" value="NZ_CABKOI010000020.1"/>
</dbReference>
<dbReference type="OrthoDB" id="5372305at2"/>
<gene>
    <name evidence="7" type="ORF">BCM31_01950</name>
</gene>
<dbReference type="GO" id="GO:0015920">
    <property type="term" value="P:lipopolysaccharide transport"/>
    <property type="evidence" value="ECO:0007669"/>
    <property type="project" value="TreeGrafter"/>
</dbReference>
<evidence type="ECO:0000256" key="1">
    <source>
        <dbReference type="ARBA" id="ARBA00004651"/>
    </source>
</evidence>
<dbReference type="AlphaFoldDB" id="A0A2N3PKP8"/>
<comment type="subcellular location">
    <subcellularLocation>
        <location evidence="1">Cell membrane</location>
        <topology evidence="1">Multi-pass membrane protein</topology>
    </subcellularLocation>
</comment>
<name>A0A2N3PKP8_9HELI</name>
<organism evidence="7 8">
    <name type="scientific">Helicobacter winghamensis</name>
    <dbReference type="NCBI Taxonomy" id="157268"/>
    <lineage>
        <taxon>Bacteria</taxon>
        <taxon>Pseudomonadati</taxon>
        <taxon>Campylobacterota</taxon>
        <taxon>Epsilonproteobacteria</taxon>
        <taxon>Campylobacterales</taxon>
        <taxon>Helicobacteraceae</taxon>
        <taxon>Helicobacter</taxon>
    </lineage>
</organism>
<dbReference type="EMBL" id="MBPK01000008">
    <property type="protein sequence ID" value="PKT82192.1"/>
    <property type="molecule type" value="Genomic_DNA"/>
</dbReference>
<feature type="transmembrane region" description="Helical" evidence="6">
    <location>
        <begin position="269"/>
        <end position="290"/>
    </location>
</feature>
<dbReference type="Pfam" id="PF03739">
    <property type="entry name" value="LptF_LptG"/>
    <property type="match status" value="1"/>
</dbReference>
<feature type="transmembrane region" description="Helical" evidence="6">
    <location>
        <begin position="334"/>
        <end position="355"/>
    </location>
</feature>
<comment type="caution">
    <text evidence="7">The sequence shown here is derived from an EMBL/GenBank/DDBJ whole genome shotgun (WGS) entry which is preliminary data.</text>
</comment>
<dbReference type="InterPro" id="IPR005495">
    <property type="entry name" value="LptG/LptF_permease"/>
</dbReference>
<dbReference type="PANTHER" id="PTHR33529:SF6">
    <property type="entry name" value="YJGP_YJGQ FAMILY PERMEASE"/>
    <property type="match status" value="1"/>
</dbReference>
<keyword evidence="4 6" id="KW-1133">Transmembrane helix</keyword>
<evidence type="ECO:0000256" key="5">
    <source>
        <dbReference type="ARBA" id="ARBA00023136"/>
    </source>
</evidence>
<keyword evidence="5 6" id="KW-0472">Membrane</keyword>
<keyword evidence="2" id="KW-1003">Cell membrane</keyword>
<evidence type="ECO:0000256" key="6">
    <source>
        <dbReference type="SAM" id="Phobius"/>
    </source>
</evidence>
<dbReference type="STRING" id="556267.HWAG_00837"/>
<accession>A0A2N3PKP8</accession>
<evidence type="ECO:0000256" key="4">
    <source>
        <dbReference type="ARBA" id="ARBA00022989"/>
    </source>
</evidence>
<protein>
    <submittedName>
        <fullName evidence="7">Permease</fullName>
    </submittedName>
</protein>
<keyword evidence="8" id="KW-1185">Reference proteome</keyword>
<feature type="transmembrane region" description="Helical" evidence="6">
    <location>
        <begin position="12"/>
        <end position="36"/>
    </location>
</feature>
<evidence type="ECO:0000313" key="7">
    <source>
        <dbReference type="EMBL" id="PKT82192.1"/>
    </source>
</evidence>
<dbReference type="PANTHER" id="PTHR33529">
    <property type="entry name" value="SLR0882 PROTEIN-RELATED"/>
    <property type="match status" value="1"/>
</dbReference>
<feature type="transmembrane region" description="Helical" evidence="6">
    <location>
        <begin position="302"/>
        <end position="322"/>
    </location>
</feature>
<dbReference type="Proteomes" id="UP000233350">
    <property type="component" value="Unassembled WGS sequence"/>
</dbReference>
<evidence type="ECO:0000256" key="2">
    <source>
        <dbReference type="ARBA" id="ARBA00022475"/>
    </source>
</evidence>
<dbReference type="GO" id="GO:0043190">
    <property type="term" value="C:ATP-binding cassette (ABC) transporter complex"/>
    <property type="evidence" value="ECO:0007669"/>
    <property type="project" value="TreeGrafter"/>
</dbReference>
<feature type="transmembrane region" description="Helical" evidence="6">
    <location>
        <begin position="96"/>
        <end position="114"/>
    </location>
</feature>
<evidence type="ECO:0000313" key="8">
    <source>
        <dbReference type="Proteomes" id="UP000233350"/>
    </source>
</evidence>
<keyword evidence="3 6" id="KW-0812">Transmembrane</keyword>
<reference evidence="7 8" key="1">
    <citation type="submission" date="2016-07" db="EMBL/GenBank/DDBJ databases">
        <title>Detection of Helicobacter winghamensis from caecal content of red fox (Vulpes vulpes).</title>
        <authorList>
            <person name="Zanoni R.G."/>
            <person name="Florio D."/>
            <person name="Caffara M."/>
            <person name="Renzi M."/>
            <person name="Parisi A."/>
            <person name="Pasquali F."/>
            <person name="Manfreda G."/>
        </authorList>
    </citation>
    <scope>NUCLEOTIDE SEQUENCE [LARGE SCALE GENOMIC DNA]</scope>
    <source>
        <strain evidence="7 8">295_13</strain>
    </source>
</reference>
<proteinExistence type="predicted"/>
<sequence length="357" mass="41287">MKLFFRYVSFLYLKYFFYLFVSLECFFVAIDLVKFLDDLPSSANLFILLLAYDFMYASQFILPLSLILAQIVLLINLLKSSQFTAFLALGFAKIKIFYPIFLLSFCITLLFIALNATPFAYAKERVDLIIDQGFVGNYKSDLFVKYNQNYIYFKKIYPLLQRAEGVIVYEINPTQNSLTRIVESKMAQFNGQDWILENVTITTLDDNLELGKNPLKIQKETTYKTLHDFKPKILDNIYEKQGSISILDAFEAFMLLKEQNANTQKVRGALYNLLFFPLFAPLIMICLAVFIPNSNRYANFSLMTLAMILGVLITWGIFFSFSKLSISGFLQPEFSVIMPIFTLFLASSFCFYKILKT</sequence>